<sequence length="332" mass="36534">MRVLVTGGCGYIGSVLVRRLVENERVSEVVVLDSLSGGSPRALLGVADDVEFKRGSVCDEAAVESAMENVDRVIHLAAITGADSTHDRRRETRAVNVGGTENVVKAAGVAGVETVVFASSCNSYGRTERTNIDETVTPNPLNPYAESKLEAERLVDEAAAEHGFSATSLRMSTNYGYAPGVRFNLVVNRFVFQGLTAQPLTVYGDGKNWRPFIHVRDAARSYEHAAMHPERWSESRYNVGSTQQNYRIKDIARIIDQELEVDLEITFLGDEQPGPSYHVSFDRLDETGYEPEWTLRDGIQELSERFRSDPNPIASTVVSTTAPSQVVSHNDP</sequence>
<accession>M0B549</accession>
<dbReference type="InterPro" id="IPR001509">
    <property type="entry name" value="Epimerase_deHydtase"/>
</dbReference>
<dbReference type="eggNOG" id="arCOG01376">
    <property type="taxonomic scope" value="Archaea"/>
</dbReference>
<feature type="region of interest" description="Disordered" evidence="2">
    <location>
        <begin position="304"/>
        <end position="332"/>
    </location>
</feature>
<comment type="similarity">
    <text evidence="1">Belongs to the NAD(P)-dependent epimerase/dehydratase family.</text>
</comment>
<dbReference type="SUPFAM" id="SSF51735">
    <property type="entry name" value="NAD(P)-binding Rossmann-fold domains"/>
    <property type="match status" value="1"/>
</dbReference>
<evidence type="ECO:0000256" key="2">
    <source>
        <dbReference type="SAM" id="MobiDB-lite"/>
    </source>
</evidence>
<name>M0B549_NATA1</name>
<organism evidence="4 5">
    <name type="scientific">Natrialba asiatica (strain ATCC 700177 / DSM 12278 / JCM 9576 / FERM P-10747 / NBRC 102637 / 172P1)</name>
    <dbReference type="NCBI Taxonomy" id="29540"/>
    <lineage>
        <taxon>Archaea</taxon>
        <taxon>Methanobacteriati</taxon>
        <taxon>Methanobacteriota</taxon>
        <taxon>Stenosarchaea group</taxon>
        <taxon>Halobacteria</taxon>
        <taxon>Halobacteriales</taxon>
        <taxon>Natrialbaceae</taxon>
        <taxon>Natrialba</taxon>
    </lineage>
</organism>
<evidence type="ECO:0000259" key="3">
    <source>
        <dbReference type="Pfam" id="PF01370"/>
    </source>
</evidence>
<evidence type="ECO:0000313" key="5">
    <source>
        <dbReference type="Proteomes" id="UP000011554"/>
    </source>
</evidence>
<dbReference type="Pfam" id="PF01370">
    <property type="entry name" value="Epimerase"/>
    <property type="match status" value="1"/>
</dbReference>
<dbReference type="AlphaFoldDB" id="M0B549"/>
<dbReference type="PATRIC" id="fig|29540.5.peg.145"/>
<proteinExistence type="inferred from homology"/>
<dbReference type="OrthoDB" id="4907at2157"/>
<feature type="domain" description="NAD-dependent epimerase/dehydratase" evidence="3">
    <location>
        <begin position="3"/>
        <end position="240"/>
    </location>
</feature>
<reference evidence="4 5" key="1">
    <citation type="journal article" date="2014" name="PLoS Genet.">
        <title>Phylogenetically driven sequencing of extremely halophilic archaea reveals strategies for static and dynamic osmo-response.</title>
        <authorList>
            <person name="Becker E.A."/>
            <person name="Seitzer P.M."/>
            <person name="Tritt A."/>
            <person name="Larsen D."/>
            <person name="Krusor M."/>
            <person name="Yao A.I."/>
            <person name="Wu D."/>
            <person name="Madern D."/>
            <person name="Eisen J.A."/>
            <person name="Darling A.E."/>
            <person name="Facciotti M.T."/>
        </authorList>
    </citation>
    <scope>NUCLEOTIDE SEQUENCE [LARGE SCALE GENOMIC DNA]</scope>
    <source>
        <strain evidence="4 5">DSM 12278</strain>
    </source>
</reference>
<comment type="caution">
    <text evidence="4">The sequence shown here is derived from an EMBL/GenBank/DDBJ whole genome shotgun (WGS) entry which is preliminary data.</text>
</comment>
<gene>
    <name evidence="4" type="ORF">C481_00700</name>
</gene>
<protein>
    <submittedName>
        <fullName evidence="4">NAD-dependent epimerase/dehydratase</fullName>
    </submittedName>
</protein>
<dbReference type="InterPro" id="IPR036291">
    <property type="entry name" value="NAD(P)-bd_dom_sf"/>
</dbReference>
<evidence type="ECO:0000313" key="4">
    <source>
        <dbReference type="EMBL" id="ELZ06006.1"/>
    </source>
</evidence>
<evidence type="ECO:0000256" key="1">
    <source>
        <dbReference type="ARBA" id="ARBA00007637"/>
    </source>
</evidence>
<dbReference type="RefSeq" id="WP_006106813.1">
    <property type="nucleotide sequence ID" value="NZ_AOIO01000003.1"/>
</dbReference>
<dbReference type="EMBL" id="AOIO01000003">
    <property type="protein sequence ID" value="ELZ06006.1"/>
    <property type="molecule type" value="Genomic_DNA"/>
</dbReference>
<keyword evidence="5" id="KW-1185">Reference proteome</keyword>
<dbReference type="Proteomes" id="UP000011554">
    <property type="component" value="Unassembled WGS sequence"/>
</dbReference>
<feature type="compositionally biased region" description="Polar residues" evidence="2">
    <location>
        <begin position="313"/>
        <end position="332"/>
    </location>
</feature>
<dbReference type="STRING" id="29540.C481_00700"/>
<dbReference type="PANTHER" id="PTHR43000">
    <property type="entry name" value="DTDP-D-GLUCOSE 4,6-DEHYDRATASE-RELATED"/>
    <property type="match status" value="1"/>
</dbReference>
<dbReference type="Gene3D" id="3.40.50.720">
    <property type="entry name" value="NAD(P)-binding Rossmann-like Domain"/>
    <property type="match status" value="1"/>
</dbReference>